<organism evidence="3 4">
    <name type="scientific">Patiria miniata</name>
    <name type="common">Bat star</name>
    <name type="synonym">Asterina miniata</name>
    <dbReference type="NCBI Taxonomy" id="46514"/>
    <lineage>
        <taxon>Eukaryota</taxon>
        <taxon>Metazoa</taxon>
        <taxon>Echinodermata</taxon>
        <taxon>Eleutherozoa</taxon>
        <taxon>Asterozoa</taxon>
        <taxon>Asteroidea</taxon>
        <taxon>Valvatacea</taxon>
        <taxon>Valvatida</taxon>
        <taxon>Asterinidae</taxon>
        <taxon>Patiria</taxon>
    </lineage>
</organism>
<feature type="transmembrane region" description="Helical" evidence="2">
    <location>
        <begin position="6"/>
        <end position="24"/>
    </location>
</feature>
<dbReference type="GO" id="GO:0016491">
    <property type="term" value="F:oxidoreductase activity"/>
    <property type="evidence" value="ECO:0007669"/>
    <property type="project" value="TreeGrafter"/>
</dbReference>
<dbReference type="GeneID" id="119725794"/>
<evidence type="ECO:0000256" key="2">
    <source>
        <dbReference type="SAM" id="Phobius"/>
    </source>
</evidence>
<feature type="transmembrane region" description="Helical" evidence="2">
    <location>
        <begin position="296"/>
        <end position="321"/>
    </location>
</feature>
<dbReference type="PRINTS" id="PR00081">
    <property type="entry name" value="GDHRDH"/>
</dbReference>
<dbReference type="Pfam" id="PF00106">
    <property type="entry name" value="adh_short"/>
    <property type="match status" value="1"/>
</dbReference>
<keyword evidence="2" id="KW-0472">Membrane</keyword>
<dbReference type="GO" id="GO:0008202">
    <property type="term" value="P:steroid metabolic process"/>
    <property type="evidence" value="ECO:0007669"/>
    <property type="project" value="TreeGrafter"/>
</dbReference>
<evidence type="ECO:0000313" key="3">
    <source>
        <dbReference type="EnsemblMetazoa" id="XP_038053298.1"/>
    </source>
</evidence>
<reference evidence="3" key="1">
    <citation type="submission" date="2022-11" db="UniProtKB">
        <authorList>
            <consortium name="EnsemblMetazoa"/>
        </authorList>
    </citation>
    <scope>IDENTIFICATION</scope>
</reference>
<evidence type="ECO:0000256" key="1">
    <source>
        <dbReference type="RuleBase" id="RU000363"/>
    </source>
</evidence>
<dbReference type="InterPro" id="IPR036291">
    <property type="entry name" value="NAD(P)-bd_dom_sf"/>
</dbReference>
<keyword evidence="2" id="KW-0812">Transmembrane</keyword>
<dbReference type="SUPFAM" id="SSF51735">
    <property type="entry name" value="NAD(P)-binding Rossmann-fold domains"/>
    <property type="match status" value="1"/>
</dbReference>
<sequence length="333" mass="37029">MAAWSSVLLVLFAVLILVITFWLLDRMFIDIKGKYVLITGCDSGFGNLLARRLDNRRGCHVIAACLTEAGRTELDSVTSSRVTTIVMDIRSSESILIARDRVSSIIPKGKGLWGLVNNAGIISAMGLPHWHSRQEVSHVMEVNLLGTIDVTNTFFPLVREAKGRVVNVSSGVALFPSAGSYYAVSKAGVEAYSDYVRASCQISGVSVHIIEPGSFKSSFVNPQTTKDLLRKLWDRLPEEERQDFGGEMAYKALELTLAEALEMASPKLHLVTDAMEHALCGRFPWRRYLPGLEAKLFYKFFSLLPAFFTDFVFAFAFSFLLKRNLKRVSKATS</sequence>
<dbReference type="OrthoDB" id="5296at2759"/>
<dbReference type="Gene3D" id="3.40.50.720">
    <property type="entry name" value="NAD(P)-binding Rossmann-like Domain"/>
    <property type="match status" value="1"/>
</dbReference>
<proteinExistence type="inferred from homology"/>
<dbReference type="RefSeq" id="XP_038053298.1">
    <property type="nucleotide sequence ID" value="XM_038197370.1"/>
</dbReference>
<name>A0A913ZNC8_PATMI</name>
<dbReference type="OMA" id="YSWPKPA"/>
<protein>
    <submittedName>
        <fullName evidence="3">Uncharacterized protein</fullName>
    </submittedName>
</protein>
<dbReference type="PRINTS" id="PR00080">
    <property type="entry name" value="SDRFAMILY"/>
</dbReference>
<dbReference type="AlphaFoldDB" id="A0A913ZNC8"/>
<accession>A0A913ZNC8</accession>
<dbReference type="PANTHER" id="PTHR43313">
    <property type="entry name" value="SHORT-CHAIN DEHYDROGENASE/REDUCTASE FAMILY 9C"/>
    <property type="match status" value="1"/>
</dbReference>
<dbReference type="InterPro" id="IPR002347">
    <property type="entry name" value="SDR_fam"/>
</dbReference>
<keyword evidence="2" id="KW-1133">Transmembrane helix</keyword>
<dbReference type="Proteomes" id="UP000887568">
    <property type="component" value="Unplaced"/>
</dbReference>
<dbReference type="PANTHER" id="PTHR43313:SF48">
    <property type="match status" value="1"/>
</dbReference>
<evidence type="ECO:0000313" key="4">
    <source>
        <dbReference type="Proteomes" id="UP000887568"/>
    </source>
</evidence>
<comment type="similarity">
    <text evidence="1">Belongs to the short-chain dehydrogenases/reductases (SDR) family.</text>
</comment>
<keyword evidence="4" id="KW-1185">Reference proteome</keyword>
<dbReference type="EnsemblMetazoa" id="XM_038197370.1">
    <property type="protein sequence ID" value="XP_038053298.1"/>
    <property type="gene ID" value="LOC119725794"/>
</dbReference>